<dbReference type="AlphaFoldDB" id="A0A084BBN5"/>
<accession>A0A084BBN5</accession>
<reference evidence="1 2" key="1">
    <citation type="journal article" date="2014" name="BMC Genomics">
        <title>Comparative genome sequencing reveals chemotype-specific gene clusters in the toxigenic black mold Stachybotrys.</title>
        <authorList>
            <person name="Semeiks J."/>
            <person name="Borek D."/>
            <person name="Otwinowski Z."/>
            <person name="Grishin N.V."/>
        </authorList>
    </citation>
    <scope>NUCLEOTIDE SEQUENCE [LARGE SCALE GENOMIC DNA]</scope>
    <source>
        <strain evidence="2">CBS 109288 / IBT 7711</strain>
    </source>
</reference>
<evidence type="ECO:0000313" key="2">
    <source>
        <dbReference type="Proteomes" id="UP000028045"/>
    </source>
</evidence>
<dbReference type="EMBL" id="KL647405">
    <property type="protein sequence ID" value="KEY74964.1"/>
    <property type="molecule type" value="Genomic_DNA"/>
</dbReference>
<keyword evidence="2" id="KW-1185">Reference proteome</keyword>
<proteinExistence type="predicted"/>
<name>A0A084BBN5_STACB</name>
<gene>
    <name evidence="1" type="ORF">S7711_01313</name>
</gene>
<protein>
    <submittedName>
        <fullName evidence="1">Uncharacterized protein</fullName>
    </submittedName>
</protein>
<dbReference type="HOGENOM" id="CLU_1908073_0_0_1"/>
<dbReference type="OrthoDB" id="5093543at2759"/>
<sequence length="110" mass="12173">MSWTIKPPTDAIKKKAFDDVVHNYLTTRDILMLYAASSIAYKVPNATERNCIFSGHELVVDRSYEDVYDTEFQTFEAHSGSAAATALAVRLAALIIECIRLGVLCSNEAN</sequence>
<organism evidence="1 2">
    <name type="scientific">Stachybotrys chartarum (strain CBS 109288 / IBT 7711)</name>
    <name type="common">Toxic black mold</name>
    <name type="synonym">Stilbospora chartarum</name>
    <dbReference type="NCBI Taxonomy" id="1280523"/>
    <lineage>
        <taxon>Eukaryota</taxon>
        <taxon>Fungi</taxon>
        <taxon>Dikarya</taxon>
        <taxon>Ascomycota</taxon>
        <taxon>Pezizomycotina</taxon>
        <taxon>Sordariomycetes</taxon>
        <taxon>Hypocreomycetidae</taxon>
        <taxon>Hypocreales</taxon>
        <taxon>Stachybotryaceae</taxon>
        <taxon>Stachybotrys</taxon>
    </lineage>
</organism>
<evidence type="ECO:0000313" key="1">
    <source>
        <dbReference type="EMBL" id="KEY74964.1"/>
    </source>
</evidence>
<dbReference type="Proteomes" id="UP000028045">
    <property type="component" value="Unassembled WGS sequence"/>
</dbReference>